<keyword evidence="5" id="KW-1185">Reference proteome</keyword>
<dbReference type="NCBIfam" id="TIGR04183">
    <property type="entry name" value="Por_Secre_tail"/>
    <property type="match status" value="1"/>
</dbReference>
<feature type="signal peptide" evidence="2">
    <location>
        <begin position="1"/>
        <end position="20"/>
    </location>
</feature>
<dbReference type="EMBL" id="JBHTJH010000003">
    <property type="protein sequence ID" value="MFD0861050.1"/>
    <property type="molecule type" value="Genomic_DNA"/>
</dbReference>
<evidence type="ECO:0000256" key="2">
    <source>
        <dbReference type="SAM" id="SignalP"/>
    </source>
</evidence>
<dbReference type="Pfam" id="PF18962">
    <property type="entry name" value="Por_Secre_tail"/>
    <property type="match status" value="1"/>
</dbReference>
<name>A0ABW3CTF8_9FLAO</name>
<protein>
    <submittedName>
        <fullName evidence="4">T9SS type A sorting domain-containing protein</fullName>
    </submittedName>
</protein>
<gene>
    <name evidence="4" type="ORF">ACFQ1M_02420</name>
</gene>
<feature type="domain" description="Secretion system C-terminal sorting" evidence="3">
    <location>
        <begin position="498"/>
        <end position="566"/>
    </location>
</feature>
<evidence type="ECO:0000313" key="4">
    <source>
        <dbReference type="EMBL" id="MFD0861050.1"/>
    </source>
</evidence>
<accession>A0ABW3CTF8</accession>
<sequence>MKRNYFLVLITLMVSTLSFGQIWTEDFESYTNNTGIQGPGVTNSGDYPAGVTKWTLDATNANMTATSDWAWTETGVFSFRDTDGTGGVIWESESIDISGATGPVTFQLTASNNAGGFEPLDFYDVSYSIDGSPFTLIQNWNGLGDATHTILGESGGADWNTVETIQQAGITGSTLQIRVQVLVNAGAEQFFLDDISVFEGTPPPSITITNPADMTVFAPGTTNVNLEYVTANLVGGETVNVTVNGNTTNGVSSPFPIATADGQTYNVTADLLDSGSMVVDTQSISFSVASATAAANIAAVRAGAIDQYFTLTNEVFVNFVAGNSRNQIFIADASGAILIDDPSGVITTTYNTGDGITGLTGQLSQFGNIFQFRPSQDPGAATTTGNPLVTVSATILDILNNFNNYDSSLVEIADVTFADAGMTFANSTNYSISDPSARAATTLRTQFAAAGLDGQTIPTGPTPIRVLVGEFSGTPQVYPASVGGILSNESFDAGELRIYPIPAKQYVNIFTTRGLDVQVQVYSILGKKVLESSIADNRLNIGSLATGIYILRVTEENKTATRKLIVE</sequence>
<evidence type="ECO:0000256" key="1">
    <source>
        <dbReference type="ARBA" id="ARBA00022729"/>
    </source>
</evidence>
<keyword evidence="1 2" id="KW-0732">Signal</keyword>
<comment type="caution">
    <text evidence="4">The sequence shown here is derived from an EMBL/GenBank/DDBJ whole genome shotgun (WGS) entry which is preliminary data.</text>
</comment>
<evidence type="ECO:0000313" key="5">
    <source>
        <dbReference type="Proteomes" id="UP001596978"/>
    </source>
</evidence>
<dbReference type="InterPro" id="IPR026444">
    <property type="entry name" value="Secre_tail"/>
</dbReference>
<proteinExistence type="predicted"/>
<feature type="chain" id="PRO_5047462198" evidence="2">
    <location>
        <begin position="21"/>
        <end position="567"/>
    </location>
</feature>
<dbReference type="RefSeq" id="WP_386403336.1">
    <property type="nucleotide sequence ID" value="NZ_JBHTJH010000003.1"/>
</dbReference>
<evidence type="ECO:0000259" key="3">
    <source>
        <dbReference type="Pfam" id="PF18962"/>
    </source>
</evidence>
<organism evidence="4 5">
    <name type="scientific">Sungkyunkwania multivorans</name>
    <dbReference type="NCBI Taxonomy" id="1173618"/>
    <lineage>
        <taxon>Bacteria</taxon>
        <taxon>Pseudomonadati</taxon>
        <taxon>Bacteroidota</taxon>
        <taxon>Flavobacteriia</taxon>
        <taxon>Flavobacteriales</taxon>
        <taxon>Flavobacteriaceae</taxon>
        <taxon>Sungkyunkwania</taxon>
    </lineage>
</organism>
<reference evidence="5" key="1">
    <citation type="journal article" date="2019" name="Int. J. Syst. Evol. Microbiol.">
        <title>The Global Catalogue of Microorganisms (GCM) 10K type strain sequencing project: providing services to taxonomists for standard genome sequencing and annotation.</title>
        <authorList>
            <consortium name="The Broad Institute Genomics Platform"/>
            <consortium name="The Broad Institute Genome Sequencing Center for Infectious Disease"/>
            <person name="Wu L."/>
            <person name="Ma J."/>
        </authorList>
    </citation>
    <scope>NUCLEOTIDE SEQUENCE [LARGE SCALE GENOMIC DNA]</scope>
    <source>
        <strain evidence="5">CCUG 62952</strain>
    </source>
</reference>
<dbReference type="Proteomes" id="UP001596978">
    <property type="component" value="Unassembled WGS sequence"/>
</dbReference>